<dbReference type="AlphaFoldDB" id="A0A7S7SNI1"/>
<evidence type="ECO:0000256" key="1">
    <source>
        <dbReference type="ARBA" id="ARBA00022898"/>
    </source>
</evidence>
<dbReference type="InterPro" id="IPR000192">
    <property type="entry name" value="Aminotrans_V_dom"/>
</dbReference>
<reference evidence="3 4" key="1">
    <citation type="submission" date="2020-10" db="EMBL/GenBank/DDBJ databases">
        <title>Complete genome sequence of Paludibaculum fermentans P105T, a facultatively anaerobic acidobacterium capable of dissimilatory Fe(III) reduction.</title>
        <authorList>
            <person name="Dedysh S.N."/>
            <person name="Beletsky A.V."/>
            <person name="Kulichevskaya I.S."/>
            <person name="Mardanov A.V."/>
            <person name="Ravin N.V."/>
        </authorList>
    </citation>
    <scope>NUCLEOTIDE SEQUENCE [LARGE SCALE GENOMIC DNA]</scope>
    <source>
        <strain evidence="3 4">P105</strain>
    </source>
</reference>
<dbReference type="RefSeq" id="WP_194451810.1">
    <property type="nucleotide sequence ID" value="NZ_CP063849.1"/>
</dbReference>
<dbReference type="Gene3D" id="3.90.1150.10">
    <property type="entry name" value="Aspartate Aminotransferase, domain 1"/>
    <property type="match status" value="1"/>
</dbReference>
<dbReference type="KEGG" id="pfer:IRI77_09385"/>
<proteinExistence type="predicted"/>
<keyword evidence="1" id="KW-0663">Pyridoxal phosphate</keyword>
<protein>
    <submittedName>
        <fullName evidence="3">Aminotransferase class V-fold PLP-dependent enzyme</fullName>
    </submittedName>
</protein>
<dbReference type="Proteomes" id="UP000593892">
    <property type="component" value="Chromosome"/>
</dbReference>
<accession>A0A7S7SNI1</accession>
<dbReference type="InterPro" id="IPR015421">
    <property type="entry name" value="PyrdxlP-dep_Trfase_major"/>
</dbReference>
<gene>
    <name evidence="3" type="ORF">IRI77_09385</name>
</gene>
<dbReference type="GO" id="GO:0008483">
    <property type="term" value="F:transaminase activity"/>
    <property type="evidence" value="ECO:0007669"/>
    <property type="project" value="UniProtKB-KW"/>
</dbReference>
<dbReference type="EMBL" id="CP063849">
    <property type="protein sequence ID" value="QOY90145.1"/>
    <property type="molecule type" value="Genomic_DNA"/>
</dbReference>
<keyword evidence="3" id="KW-0032">Aminotransferase</keyword>
<dbReference type="Gene3D" id="3.40.640.10">
    <property type="entry name" value="Type I PLP-dependent aspartate aminotransferase-like (Major domain)"/>
    <property type="match status" value="1"/>
</dbReference>
<dbReference type="InterPro" id="IPR015422">
    <property type="entry name" value="PyrdxlP-dep_Trfase_small"/>
</dbReference>
<evidence type="ECO:0000313" key="3">
    <source>
        <dbReference type="EMBL" id="QOY90145.1"/>
    </source>
</evidence>
<sequence>MSCRELFPRAVIGGYLDTAAEGLPAPGVTEAVAEYLREKGRGTPGRLRHFGIETEARALAADLLGAPVTDTVFLPTASDALNILAASLPWQAGDRVVTTDLEFPSNLLPWLALRERGVDVQVVASHGGALQLEDFTAAIDRRTRLVTVSQVSYKTGAWFPHTEALGDAVHAVGGVLCVDATQALGRCPVPLAGVDFLMASTFKWLLGLHGAAVTYMSPLLRERFALAGVGWYSVDNAMAAVRTGTYDLKSGAACLVAGMPNFAALYAITASLKWLLSLDLAVERKRADLLTRHLRERLAALGLPLLTPEGDDYTSGIVSFEHPEGEQIMRQLGEHGVVVWGGDGRVRASVHYYSDESDLQLLVEALQKVLAR</sequence>
<dbReference type="PANTHER" id="PTHR43586:SF15">
    <property type="entry name" value="BLR3095 PROTEIN"/>
    <property type="match status" value="1"/>
</dbReference>
<dbReference type="InterPro" id="IPR015424">
    <property type="entry name" value="PyrdxlP-dep_Trfase"/>
</dbReference>
<keyword evidence="4" id="KW-1185">Reference proteome</keyword>
<dbReference type="Pfam" id="PF00266">
    <property type="entry name" value="Aminotran_5"/>
    <property type="match status" value="1"/>
</dbReference>
<evidence type="ECO:0000259" key="2">
    <source>
        <dbReference type="Pfam" id="PF00266"/>
    </source>
</evidence>
<feature type="domain" description="Aminotransferase class V" evidence="2">
    <location>
        <begin position="15"/>
        <end position="361"/>
    </location>
</feature>
<dbReference type="SUPFAM" id="SSF53383">
    <property type="entry name" value="PLP-dependent transferases"/>
    <property type="match status" value="1"/>
</dbReference>
<dbReference type="PANTHER" id="PTHR43586">
    <property type="entry name" value="CYSTEINE DESULFURASE"/>
    <property type="match status" value="1"/>
</dbReference>
<organism evidence="3 4">
    <name type="scientific">Paludibaculum fermentans</name>
    <dbReference type="NCBI Taxonomy" id="1473598"/>
    <lineage>
        <taxon>Bacteria</taxon>
        <taxon>Pseudomonadati</taxon>
        <taxon>Acidobacteriota</taxon>
        <taxon>Terriglobia</taxon>
        <taxon>Bryobacterales</taxon>
        <taxon>Bryobacteraceae</taxon>
        <taxon>Paludibaculum</taxon>
    </lineage>
</organism>
<evidence type="ECO:0000313" key="4">
    <source>
        <dbReference type="Proteomes" id="UP000593892"/>
    </source>
</evidence>
<keyword evidence="3" id="KW-0808">Transferase</keyword>
<name>A0A7S7SNI1_PALFE</name>